<name>A0A0N4X0X7_HAEPC</name>
<dbReference type="WBParaSite" id="HPLM_0001794201-mRNA-1">
    <property type="protein sequence ID" value="HPLM_0001794201-mRNA-1"/>
    <property type="gene ID" value="HPLM_0001794201"/>
</dbReference>
<evidence type="ECO:0000313" key="3">
    <source>
        <dbReference type="Proteomes" id="UP000268014"/>
    </source>
</evidence>
<reference evidence="2 3" key="2">
    <citation type="submission" date="2018-11" db="EMBL/GenBank/DDBJ databases">
        <authorList>
            <consortium name="Pathogen Informatics"/>
        </authorList>
    </citation>
    <scope>NUCLEOTIDE SEQUENCE [LARGE SCALE GENOMIC DNA]</scope>
    <source>
        <strain evidence="2 3">MHpl1</strain>
    </source>
</reference>
<dbReference type="InterPro" id="IPR011333">
    <property type="entry name" value="SKP1/BTB/POZ_sf"/>
</dbReference>
<dbReference type="GO" id="GO:0051260">
    <property type="term" value="P:protein homooligomerization"/>
    <property type="evidence" value="ECO:0007669"/>
    <property type="project" value="InterPro"/>
</dbReference>
<dbReference type="OrthoDB" id="2414723at2759"/>
<evidence type="ECO:0000259" key="1">
    <source>
        <dbReference type="Pfam" id="PF02214"/>
    </source>
</evidence>
<evidence type="ECO:0000313" key="4">
    <source>
        <dbReference type="WBParaSite" id="HPLM_0001794201-mRNA-1"/>
    </source>
</evidence>
<dbReference type="SUPFAM" id="SSF54695">
    <property type="entry name" value="POZ domain"/>
    <property type="match status" value="1"/>
</dbReference>
<feature type="domain" description="Potassium channel tetramerisation-type BTB" evidence="1">
    <location>
        <begin position="26"/>
        <end position="48"/>
    </location>
</feature>
<dbReference type="EMBL" id="UZAF01020243">
    <property type="protein sequence ID" value="VDO67859.1"/>
    <property type="molecule type" value="Genomic_DNA"/>
</dbReference>
<accession>A0A0N4X0X7</accession>
<organism evidence="4">
    <name type="scientific">Haemonchus placei</name>
    <name type="common">Barber's pole worm</name>
    <dbReference type="NCBI Taxonomy" id="6290"/>
    <lineage>
        <taxon>Eukaryota</taxon>
        <taxon>Metazoa</taxon>
        <taxon>Ecdysozoa</taxon>
        <taxon>Nematoda</taxon>
        <taxon>Chromadorea</taxon>
        <taxon>Rhabditida</taxon>
        <taxon>Rhabditina</taxon>
        <taxon>Rhabditomorpha</taxon>
        <taxon>Strongyloidea</taxon>
        <taxon>Trichostrongylidae</taxon>
        <taxon>Haemonchus</taxon>
    </lineage>
</organism>
<dbReference type="Gene3D" id="3.30.710.10">
    <property type="entry name" value="Potassium Channel Kv1.1, Chain A"/>
    <property type="match status" value="1"/>
</dbReference>
<evidence type="ECO:0000313" key="2">
    <source>
        <dbReference type="EMBL" id="VDO67859.1"/>
    </source>
</evidence>
<gene>
    <name evidence="2" type="ORF">HPLM_LOCUS17934</name>
</gene>
<dbReference type="InterPro" id="IPR003131">
    <property type="entry name" value="T1-type_BTB"/>
</dbReference>
<keyword evidence="3" id="KW-1185">Reference proteome</keyword>
<dbReference type="Proteomes" id="UP000268014">
    <property type="component" value="Unassembled WGS sequence"/>
</dbReference>
<reference evidence="4" key="1">
    <citation type="submission" date="2017-02" db="UniProtKB">
        <authorList>
            <consortium name="WormBaseParasite"/>
        </authorList>
    </citation>
    <scope>IDENTIFICATION</scope>
</reference>
<protein>
    <submittedName>
        <fullName evidence="4">BTB_2 domain-containing protein</fullName>
    </submittedName>
</protein>
<proteinExistence type="predicted"/>
<dbReference type="Pfam" id="PF02214">
    <property type="entry name" value="BTB_2"/>
    <property type="match status" value="1"/>
</dbReference>
<dbReference type="AlphaFoldDB" id="A0A0N4X0X7"/>
<sequence>MSEVVVLNVGGEKFSTSQKTLGRKSLGEVFIDRDSTVFKYILNYLRNAAYVQRVRPGGNGVLFRIHNAVITNLSRWVRRLNWFWGLVTSHLSRFKTR</sequence>